<protein>
    <recommendedName>
        <fullName evidence="1">DUF6850 domain-containing protein</fullName>
    </recommendedName>
</protein>
<accession>A0A1M6END1</accession>
<proteinExistence type="predicted"/>
<evidence type="ECO:0000259" key="1">
    <source>
        <dbReference type="Pfam" id="PF21012"/>
    </source>
</evidence>
<evidence type="ECO:0000313" key="2">
    <source>
        <dbReference type="EMBL" id="SHI86760.1"/>
    </source>
</evidence>
<reference evidence="3" key="1">
    <citation type="submission" date="2016-11" db="EMBL/GenBank/DDBJ databases">
        <authorList>
            <person name="Varghese N."/>
            <person name="Submissions S."/>
        </authorList>
    </citation>
    <scope>NUCLEOTIDE SEQUENCE [LARGE SCALE GENOMIC DNA]</scope>
    <source>
        <strain evidence="3">DSM 19858</strain>
    </source>
</reference>
<feature type="domain" description="DUF6850" evidence="1">
    <location>
        <begin position="49"/>
        <end position="513"/>
    </location>
</feature>
<dbReference type="Proteomes" id="UP000184543">
    <property type="component" value="Unassembled WGS sequence"/>
</dbReference>
<gene>
    <name evidence="2" type="ORF">SAMN04488513_102114</name>
</gene>
<dbReference type="AlphaFoldDB" id="A0A1M6END1"/>
<organism evidence="2 3">
    <name type="scientific">Pseudozobellia thermophila</name>
    <dbReference type="NCBI Taxonomy" id="192903"/>
    <lineage>
        <taxon>Bacteria</taxon>
        <taxon>Pseudomonadati</taxon>
        <taxon>Bacteroidota</taxon>
        <taxon>Flavobacteriia</taxon>
        <taxon>Flavobacteriales</taxon>
        <taxon>Flavobacteriaceae</taxon>
        <taxon>Pseudozobellia</taxon>
    </lineage>
</organism>
<name>A0A1M6END1_9FLAO</name>
<keyword evidence="3" id="KW-1185">Reference proteome</keyword>
<sequence>MVKGMFMTFSLLFLISSTYSQSKKSTDSLSVLERDFHLQLFEDRFFDTPSLIAHENVYHFSYGEGRFQYSEGSLRHPQDYKKQNGLYLETASLTALKNTNWTLYGSLEYLNTRKEDIENNLTYGIVDYGSPYYFFQQTSGLWNHQNYNFKVAGANKVNSKLTLGAYLNYDTNFYFRKNDTRNELTALKILGKLSASYQFNDKHLFSVVVSNEFYKANSELSNKFPENNTELTADYYLNTGLGSYIKNLDRGFDTKRSIPEVQLQWFLKQGNWDLSIESDTKLGTERWIDKNILHVEENDERTRYRFMDQNFTVFYNRYKANSLFSLNLNAGYLKGDGKVWQETSAIYAKNFTTTSYRLATGATLLFYNRFLNKVSFGLTYHNKEQYDLNYAYTFDYQYIDPQLTLGLNKGISKKAAFFADISALYHHVLDVEHDPFAANNIFVDWIGNKIADYTGISTINYGIKLGTDFKLKNQNRLELSVSSNYLKVAKLSENSSNYYSKNDDYLNLTTGLKLHF</sequence>
<dbReference type="InterPro" id="IPR049236">
    <property type="entry name" value="DUF6850"/>
</dbReference>
<evidence type="ECO:0000313" key="3">
    <source>
        <dbReference type="Proteomes" id="UP000184543"/>
    </source>
</evidence>
<dbReference type="EMBL" id="FQYU01000002">
    <property type="protein sequence ID" value="SHI86760.1"/>
    <property type="molecule type" value="Genomic_DNA"/>
</dbReference>
<dbReference type="STRING" id="192903.SAMN04488513_102114"/>
<dbReference type="Pfam" id="PF21012">
    <property type="entry name" value="DUF6850"/>
    <property type="match status" value="1"/>
</dbReference>